<gene>
    <name evidence="1" type="ORF">LZZ85_18690</name>
</gene>
<name>A0ABS9KVE3_9BACT</name>
<organism evidence="1 2">
    <name type="scientific">Terrimonas ginsenosidimutans</name>
    <dbReference type="NCBI Taxonomy" id="2908004"/>
    <lineage>
        <taxon>Bacteria</taxon>
        <taxon>Pseudomonadati</taxon>
        <taxon>Bacteroidota</taxon>
        <taxon>Chitinophagia</taxon>
        <taxon>Chitinophagales</taxon>
        <taxon>Chitinophagaceae</taxon>
        <taxon>Terrimonas</taxon>
    </lineage>
</organism>
<protein>
    <submittedName>
        <fullName evidence="1">Uncharacterized protein</fullName>
    </submittedName>
</protein>
<dbReference type="RefSeq" id="WP_237874868.1">
    <property type="nucleotide sequence ID" value="NZ_JAKLTR010000012.1"/>
</dbReference>
<proteinExistence type="predicted"/>
<keyword evidence="2" id="KW-1185">Reference proteome</keyword>
<accession>A0ABS9KVE3</accession>
<evidence type="ECO:0000313" key="1">
    <source>
        <dbReference type="EMBL" id="MCG2616334.1"/>
    </source>
</evidence>
<dbReference type="EMBL" id="JAKLTR010000012">
    <property type="protein sequence ID" value="MCG2616334.1"/>
    <property type="molecule type" value="Genomic_DNA"/>
</dbReference>
<evidence type="ECO:0000313" key="2">
    <source>
        <dbReference type="Proteomes" id="UP001165367"/>
    </source>
</evidence>
<reference evidence="1" key="1">
    <citation type="submission" date="2022-01" db="EMBL/GenBank/DDBJ databases">
        <authorList>
            <person name="Jo J.-H."/>
            <person name="Im W.-T."/>
        </authorList>
    </citation>
    <scope>NUCLEOTIDE SEQUENCE</scope>
    <source>
        <strain evidence="1">NA20</strain>
    </source>
</reference>
<sequence length="137" mass="15020">MLSCKQKAGPVLAAEYLHHEDGMQVITSLINNKNKTISIIYGNQLAAAFAGNVQREHQAGEKYVMVTSDQRPMPHWYGTNMNGAILCVEYATAVVTEEGGVGFDYMRRSGNGKLMTEGVDETSRIRFMTGQPAAVHP</sequence>
<comment type="caution">
    <text evidence="1">The sequence shown here is derived from an EMBL/GenBank/DDBJ whole genome shotgun (WGS) entry which is preliminary data.</text>
</comment>
<dbReference type="Proteomes" id="UP001165367">
    <property type="component" value="Unassembled WGS sequence"/>
</dbReference>